<dbReference type="EMBL" id="JAVRJZ010000007">
    <property type="protein sequence ID" value="KAK2720604.1"/>
    <property type="molecule type" value="Genomic_DNA"/>
</dbReference>
<organism evidence="1 2">
    <name type="scientific">Artemia franciscana</name>
    <name type="common">Brine shrimp</name>
    <name type="synonym">Artemia sanfranciscana</name>
    <dbReference type="NCBI Taxonomy" id="6661"/>
    <lineage>
        <taxon>Eukaryota</taxon>
        <taxon>Metazoa</taxon>
        <taxon>Ecdysozoa</taxon>
        <taxon>Arthropoda</taxon>
        <taxon>Crustacea</taxon>
        <taxon>Branchiopoda</taxon>
        <taxon>Anostraca</taxon>
        <taxon>Artemiidae</taxon>
        <taxon>Artemia</taxon>
    </lineage>
</organism>
<comment type="caution">
    <text evidence="1">The sequence shown here is derived from an EMBL/GenBank/DDBJ whole genome shotgun (WGS) entry which is preliminary data.</text>
</comment>
<name>A0AA88I325_ARTSF</name>
<evidence type="ECO:0000313" key="2">
    <source>
        <dbReference type="Proteomes" id="UP001187531"/>
    </source>
</evidence>
<dbReference type="AlphaFoldDB" id="A0AA88I325"/>
<protein>
    <submittedName>
        <fullName evidence="1">Uncharacterized protein</fullName>
    </submittedName>
</protein>
<evidence type="ECO:0000313" key="1">
    <source>
        <dbReference type="EMBL" id="KAK2720604.1"/>
    </source>
</evidence>
<keyword evidence="2" id="KW-1185">Reference proteome</keyword>
<sequence length="124" mass="14288">MKSDARQDTDTRSKALSISIATLRFDFIYQLNFMRLLLKQTNNLIACLQAKNLDILAATRLMEACLKLFADITDTDIERHNEVSVILIRNILSDPNAECNHLYDYNPEINFKLPPHTTLYSSRI</sequence>
<proteinExistence type="predicted"/>
<dbReference type="Proteomes" id="UP001187531">
    <property type="component" value="Unassembled WGS sequence"/>
</dbReference>
<reference evidence="1" key="1">
    <citation type="submission" date="2023-07" db="EMBL/GenBank/DDBJ databases">
        <title>Chromosome-level genome assembly of Artemia franciscana.</title>
        <authorList>
            <person name="Jo E."/>
        </authorList>
    </citation>
    <scope>NUCLEOTIDE SEQUENCE</scope>
    <source>
        <tissue evidence="1">Whole body</tissue>
    </source>
</reference>
<accession>A0AA88I325</accession>
<gene>
    <name evidence="1" type="ORF">QYM36_004479</name>
</gene>